<organism evidence="2">
    <name type="scientific">Pararge aegeria</name>
    <name type="common">speckled wood butterfly</name>
    <dbReference type="NCBI Taxonomy" id="116150"/>
    <lineage>
        <taxon>Eukaryota</taxon>
        <taxon>Metazoa</taxon>
        <taxon>Ecdysozoa</taxon>
        <taxon>Arthropoda</taxon>
        <taxon>Hexapoda</taxon>
        <taxon>Insecta</taxon>
        <taxon>Pterygota</taxon>
        <taxon>Neoptera</taxon>
        <taxon>Endopterygota</taxon>
        <taxon>Lepidoptera</taxon>
        <taxon>Glossata</taxon>
        <taxon>Ditrysia</taxon>
        <taxon>Papilionoidea</taxon>
        <taxon>Nymphalidae</taxon>
        <taxon>Satyrinae</taxon>
        <taxon>Satyrini</taxon>
        <taxon>Parargina</taxon>
        <taxon>Pararge</taxon>
    </lineage>
</organism>
<proteinExistence type="predicted"/>
<feature type="transmembrane region" description="Helical" evidence="1">
    <location>
        <begin position="21"/>
        <end position="37"/>
    </location>
</feature>
<feature type="non-terminal residue" evidence="2">
    <location>
        <position position="1"/>
    </location>
</feature>
<keyword evidence="1" id="KW-0472">Membrane</keyword>
<sequence length="70" mass="8340">FKAQIRLQFYSNSFWINQKSITELVTLMLAILGPFYFDVTMFRYSKTISHCERANFILNVQSAKCEIFYL</sequence>
<name>S4P5U4_9NEOP</name>
<accession>S4P5U4</accession>
<dbReference type="EMBL" id="GAIX01010680">
    <property type="protein sequence ID" value="JAA81880.1"/>
    <property type="molecule type" value="Transcribed_RNA"/>
</dbReference>
<dbReference type="AlphaFoldDB" id="S4P5U4"/>
<keyword evidence="1" id="KW-0812">Transmembrane</keyword>
<evidence type="ECO:0000313" key="2">
    <source>
        <dbReference type="EMBL" id="JAA81880.1"/>
    </source>
</evidence>
<reference evidence="2" key="1">
    <citation type="journal article" date="2013" name="BMC Genomics">
        <title>Unscrambling butterfly oogenesis.</title>
        <authorList>
            <person name="Carter J.M."/>
            <person name="Baker S.C."/>
            <person name="Pink R."/>
            <person name="Carter D.R."/>
            <person name="Collins A."/>
            <person name="Tomlin J."/>
            <person name="Gibbs M."/>
            <person name="Breuker C.J."/>
        </authorList>
    </citation>
    <scope>NUCLEOTIDE SEQUENCE</scope>
    <source>
        <tissue evidence="2">Ovary</tissue>
    </source>
</reference>
<keyword evidence="1" id="KW-1133">Transmembrane helix</keyword>
<reference evidence="2" key="2">
    <citation type="submission" date="2013-05" db="EMBL/GenBank/DDBJ databases">
        <authorList>
            <person name="Carter J.-M."/>
            <person name="Baker S.C."/>
            <person name="Pink R."/>
            <person name="Carter D.R.F."/>
            <person name="Collins A."/>
            <person name="Tomlin J."/>
            <person name="Gibbs M."/>
            <person name="Breuker C.J."/>
        </authorList>
    </citation>
    <scope>NUCLEOTIDE SEQUENCE</scope>
    <source>
        <tissue evidence="2">Ovary</tissue>
    </source>
</reference>
<evidence type="ECO:0000256" key="1">
    <source>
        <dbReference type="SAM" id="Phobius"/>
    </source>
</evidence>
<protein>
    <submittedName>
        <fullName evidence="2">Uncharacterized protein</fullName>
    </submittedName>
</protein>
<feature type="non-terminal residue" evidence="2">
    <location>
        <position position="70"/>
    </location>
</feature>